<keyword evidence="3" id="KW-1185">Reference proteome</keyword>
<dbReference type="RefSeq" id="WP_013426573.1">
    <property type="nucleotide sequence ID" value="NC_014666.1"/>
</dbReference>
<organism evidence="2 3">
    <name type="scientific">Pseudofrankia inefficax (strain DSM 45817 / CECT 9037 / DDB 130130 / EuI1c)</name>
    <name type="common">Frankia inefficax</name>
    <dbReference type="NCBI Taxonomy" id="298654"/>
    <lineage>
        <taxon>Bacteria</taxon>
        <taxon>Bacillati</taxon>
        <taxon>Actinomycetota</taxon>
        <taxon>Actinomycetes</taxon>
        <taxon>Frankiales</taxon>
        <taxon>Frankiaceae</taxon>
        <taxon>Pseudofrankia</taxon>
    </lineage>
</organism>
<dbReference type="InterPro" id="IPR014710">
    <property type="entry name" value="RmlC-like_jellyroll"/>
</dbReference>
<reference evidence="2 3" key="1">
    <citation type="submission" date="2010-10" db="EMBL/GenBank/DDBJ databases">
        <title>Complete sequence of Frankia sp. EuI1c.</title>
        <authorList>
            <consortium name="US DOE Joint Genome Institute"/>
            <person name="Lucas S."/>
            <person name="Copeland A."/>
            <person name="Lapidus A."/>
            <person name="Cheng J.-F."/>
            <person name="Bruce D."/>
            <person name="Goodwin L."/>
            <person name="Pitluck S."/>
            <person name="Chertkov O."/>
            <person name="Detter J.C."/>
            <person name="Han C."/>
            <person name="Tapia R."/>
            <person name="Land M."/>
            <person name="Hauser L."/>
            <person name="Jeffries C."/>
            <person name="Kyrpides N."/>
            <person name="Ivanova N."/>
            <person name="Mikhailova N."/>
            <person name="Beauchemin N."/>
            <person name="Sen A."/>
            <person name="Sur S.A."/>
            <person name="Gtari M."/>
            <person name="Wall L."/>
            <person name="Tisa L."/>
            <person name="Woyke T."/>
        </authorList>
    </citation>
    <scope>NUCLEOTIDE SEQUENCE [LARGE SCALE GENOMIC DNA]</scope>
    <source>
        <strain evidence="3">DSM 45817 / CECT 9037 / EuI1c</strain>
    </source>
</reference>
<dbReference type="Proteomes" id="UP000002484">
    <property type="component" value="Chromosome"/>
</dbReference>
<dbReference type="InParanoid" id="E3JAW7"/>
<gene>
    <name evidence="2" type="ordered locus">FraEuI1c_5468</name>
</gene>
<proteinExistence type="predicted"/>
<dbReference type="InterPro" id="IPR011051">
    <property type="entry name" value="RmlC_Cupin_sf"/>
</dbReference>
<dbReference type="HOGENOM" id="CLU_1832252_0_0_11"/>
<dbReference type="AlphaFoldDB" id="E3JAW7"/>
<dbReference type="KEGG" id="fri:FraEuI1c_5468"/>
<evidence type="ECO:0008006" key="4">
    <source>
        <dbReference type="Google" id="ProtNLM"/>
    </source>
</evidence>
<dbReference type="EMBL" id="CP002299">
    <property type="protein sequence ID" value="ADP83455.1"/>
    <property type="molecule type" value="Genomic_DNA"/>
</dbReference>
<dbReference type="Gene3D" id="2.60.120.10">
    <property type="entry name" value="Jelly Rolls"/>
    <property type="match status" value="1"/>
</dbReference>
<accession>E3JAW7</accession>
<evidence type="ECO:0000313" key="3">
    <source>
        <dbReference type="Proteomes" id="UP000002484"/>
    </source>
</evidence>
<evidence type="ECO:0000313" key="2">
    <source>
        <dbReference type="EMBL" id="ADP83455.1"/>
    </source>
</evidence>
<dbReference type="OrthoDB" id="3212204at2"/>
<feature type="region of interest" description="Disordered" evidence="1">
    <location>
        <begin position="1"/>
        <end position="21"/>
    </location>
</feature>
<dbReference type="SUPFAM" id="SSF51182">
    <property type="entry name" value="RmlC-like cupins"/>
    <property type="match status" value="1"/>
</dbReference>
<sequence length="146" mass="16198">MTGTPEPQAGHSNEGVPGDGAKMFFFDSNTLPYRSNEEVAQLLPEEQRDEFLDSVGRDLVSTTILYSPTMTVVRSRVGPGALVRPHRHGTNQLTYLLAGELRYGRRVTRAGQGVFSPNQKYTWVAGPEGAEWIEIHDGHPKAYQLD</sequence>
<protein>
    <recommendedName>
        <fullName evidence="4">Cupin 2 conserved barrel domain protein</fullName>
    </recommendedName>
</protein>
<evidence type="ECO:0000256" key="1">
    <source>
        <dbReference type="SAM" id="MobiDB-lite"/>
    </source>
</evidence>
<name>E3JAW7_PSEI1</name>
<dbReference type="eggNOG" id="COG1917">
    <property type="taxonomic scope" value="Bacteria"/>
</dbReference>